<comment type="catalytic activity">
    <reaction evidence="12">
        <text>L-threonyl-[protein] + ATP = O-phospho-L-threonyl-[protein] + ADP + H(+)</text>
        <dbReference type="Rhea" id="RHEA:46608"/>
        <dbReference type="Rhea" id="RHEA-COMP:11060"/>
        <dbReference type="Rhea" id="RHEA-COMP:11605"/>
        <dbReference type="ChEBI" id="CHEBI:15378"/>
        <dbReference type="ChEBI" id="CHEBI:30013"/>
        <dbReference type="ChEBI" id="CHEBI:30616"/>
        <dbReference type="ChEBI" id="CHEBI:61977"/>
        <dbReference type="ChEBI" id="CHEBI:456216"/>
        <dbReference type="EC" id="2.7.11.1"/>
    </reaction>
</comment>
<feature type="region of interest" description="Disordered" evidence="14">
    <location>
        <begin position="994"/>
        <end position="1031"/>
    </location>
</feature>
<accession>A0A1V6TGL2</accession>
<organism evidence="16 17">
    <name type="scientific">Penicillium steckii</name>
    <dbReference type="NCBI Taxonomy" id="303698"/>
    <lineage>
        <taxon>Eukaryota</taxon>
        <taxon>Fungi</taxon>
        <taxon>Dikarya</taxon>
        <taxon>Ascomycota</taxon>
        <taxon>Pezizomycotina</taxon>
        <taxon>Eurotiomycetes</taxon>
        <taxon>Eurotiomycetidae</taxon>
        <taxon>Eurotiales</taxon>
        <taxon>Aspergillaceae</taxon>
        <taxon>Penicillium</taxon>
    </lineage>
</organism>
<comment type="caution">
    <text evidence="16">The sequence shown here is derived from an EMBL/GenBank/DDBJ whole genome shotgun (WGS) entry which is preliminary data.</text>
</comment>
<dbReference type="InterPro" id="IPR000719">
    <property type="entry name" value="Prot_kinase_dom"/>
</dbReference>
<dbReference type="Pfam" id="PF13424">
    <property type="entry name" value="TPR_12"/>
    <property type="match status" value="1"/>
</dbReference>
<dbReference type="GO" id="GO:0005829">
    <property type="term" value="C:cytosol"/>
    <property type="evidence" value="ECO:0007669"/>
    <property type="project" value="TreeGrafter"/>
</dbReference>
<evidence type="ECO:0000256" key="8">
    <source>
        <dbReference type="ARBA" id="ARBA00022777"/>
    </source>
</evidence>
<dbReference type="GO" id="GO:0034045">
    <property type="term" value="C:phagophore assembly site membrane"/>
    <property type="evidence" value="ECO:0007669"/>
    <property type="project" value="UniProtKB-SubCell"/>
</dbReference>
<protein>
    <recommendedName>
        <fullName evidence="3">Serine/threonine-protein kinase ATG1</fullName>
        <ecNumber evidence="2">2.7.11.1</ecNumber>
    </recommendedName>
    <alternativeName>
        <fullName evidence="11">Autophagy-related protein 1</fullName>
    </alternativeName>
    <alternativeName>
        <fullName evidence="4">Serine/threonine-protein kinase atg1</fullName>
    </alternativeName>
</protein>
<dbReference type="SMART" id="SM00028">
    <property type="entry name" value="TPR"/>
    <property type="match status" value="6"/>
</dbReference>
<dbReference type="OrthoDB" id="10252171at2759"/>
<evidence type="ECO:0000256" key="2">
    <source>
        <dbReference type="ARBA" id="ARBA00012513"/>
    </source>
</evidence>
<evidence type="ECO:0000256" key="1">
    <source>
        <dbReference type="ARBA" id="ARBA00004623"/>
    </source>
</evidence>
<dbReference type="InterPro" id="IPR011990">
    <property type="entry name" value="TPR-like_helical_dom_sf"/>
</dbReference>
<dbReference type="InterPro" id="IPR019734">
    <property type="entry name" value="TPR_rpt"/>
</dbReference>
<evidence type="ECO:0000256" key="3">
    <source>
        <dbReference type="ARBA" id="ARBA00018572"/>
    </source>
</evidence>
<evidence type="ECO:0000256" key="9">
    <source>
        <dbReference type="ARBA" id="ARBA00022840"/>
    </source>
</evidence>
<dbReference type="SUPFAM" id="SSF48452">
    <property type="entry name" value="TPR-like"/>
    <property type="match status" value="3"/>
</dbReference>
<dbReference type="CDD" id="cd00180">
    <property type="entry name" value="PKc"/>
    <property type="match status" value="1"/>
</dbReference>
<dbReference type="InterPro" id="IPR008271">
    <property type="entry name" value="Ser/Thr_kinase_AS"/>
</dbReference>
<dbReference type="PANTHER" id="PTHR24348:SF22">
    <property type="entry name" value="NON-SPECIFIC SERINE_THREONINE PROTEIN KINASE"/>
    <property type="match status" value="1"/>
</dbReference>
<feature type="compositionally biased region" description="Low complexity" evidence="14">
    <location>
        <begin position="383"/>
        <end position="395"/>
    </location>
</feature>
<name>A0A1V6TGL2_9EURO</name>
<dbReference type="InterPro" id="IPR045269">
    <property type="entry name" value="Atg1-like"/>
</dbReference>
<dbReference type="GO" id="GO:0010506">
    <property type="term" value="P:regulation of autophagy"/>
    <property type="evidence" value="ECO:0007669"/>
    <property type="project" value="InterPro"/>
</dbReference>
<comment type="catalytic activity">
    <reaction evidence="13">
        <text>L-seryl-[protein] + ATP = O-phospho-L-seryl-[protein] + ADP + H(+)</text>
        <dbReference type="Rhea" id="RHEA:17989"/>
        <dbReference type="Rhea" id="RHEA-COMP:9863"/>
        <dbReference type="Rhea" id="RHEA-COMP:11604"/>
        <dbReference type="ChEBI" id="CHEBI:15378"/>
        <dbReference type="ChEBI" id="CHEBI:29999"/>
        <dbReference type="ChEBI" id="CHEBI:30616"/>
        <dbReference type="ChEBI" id="CHEBI:83421"/>
        <dbReference type="ChEBI" id="CHEBI:456216"/>
        <dbReference type="EC" id="2.7.11.1"/>
    </reaction>
</comment>
<gene>
    <name evidence="16" type="ORF">PENSTE_c006G02912</name>
</gene>
<dbReference type="Gene3D" id="1.10.510.10">
    <property type="entry name" value="Transferase(Phosphotransferase) domain 1"/>
    <property type="match status" value="1"/>
</dbReference>
<feature type="compositionally biased region" description="Basic residues" evidence="14">
    <location>
        <begin position="1020"/>
        <end position="1031"/>
    </location>
</feature>
<evidence type="ECO:0000256" key="7">
    <source>
        <dbReference type="ARBA" id="ARBA00022741"/>
    </source>
</evidence>
<keyword evidence="5" id="KW-0723">Serine/threonine-protein kinase</keyword>
<dbReference type="GO" id="GO:0005524">
    <property type="term" value="F:ATP binding"/>
    <property type="evidence" value="ECO:0007669"/>
    <property type="project" value="UniProtKB-KW"/>
</dbReference>
<dbReference type="EMBL" id="MLKD01000006">
    <property type="protein sequence ID" value="OQE25401.1"/>
    <property type="molecule type" value="Genomic_DNA"/>
</dbReference>
<evidence type="ECO:0000256" key="14">
    <source>
        <dbReference type="SAM" id="MobiDB-lite"/>
    </source>
</evidence>
<dbReference type="PANTHER" id="PTHR24348">
    <property type="entry name" value="SERINE/THREONINE-PROTEIN KINASE UNC-51-RELATED"/>
    <property type="match status" value="1"/>
</dbReference>
<evidence type="ECO:0000256" key="12">
    <source>
        <dbReference type="ARBA" id="ARBA00047899"/>
    </source>
</evidence>
<evidence type="ECO:0000256" key="11">
    <source>
        <dbReference type="ARBA" id="ARBA00030237"/>
    </source>
</evidence>
<feature type="domain" description="Protein kinase" evidence="15">
    <location>
        <begin position="51"/>
        <end position="322"/>
    </location>
</feature>
<dbReference type="GO" id="GO:0000045">
    <property type="term" value="P:autophagosome assembly"/>
    <property type="evidence" value="ECO:0007669"/>
    <property type="project" value="TreeGrafter"/>
</dbReference>
<dbReference type="EC" id="2.7.11.1" evidence="2"/>
<dbReference type="Proteomes" id="UP000191285">
    <property type="component" value="Unassembled WGS sequence"/>
</dbReference>
<keyword evidence="8" id="KW-0418">Kinase</keyword>
<keyword evidence="9" id="KW-0067">ATP-binding</keyword>
<feature type="compositionally biased region" description="Basic and acidic residues" evidence="14">
    <location>
        <begin position="408"/>
        <end position="426"/>
    </location>
</feature>
<dbReference type="AlphaFoldDB" id="A0A1V6TGL2"/>
<evidence type="ECO:0000256" key="13">
    <source>
        <dbReference type="ARBA" id="ARBA00048679"/>
    </source>
</evidence>
<dbReference type="Gene3D" id="1.25.40.10">
    <property type="entry name" value="Tetratricopeptide repeat domain"/>
    <property type="match status" value="3"/>
</dbReference>
<evidence type="ECO:0000313" key="17">
    <source>
        <dbReference type="Proteomes" id="UP000191285"/>
    </source>
</evidence>
<evidence type="ECO:0000256" key="10">
    <source>
        <dbReference type="ARBA" id="ARBA00023006"/>
    </source>
</evidence>
<dbReference type="PROSITE" id="PS00108">
    <property type="entry name" value="PROTEIN_KINASE_ST"/>
    <property type="match status" value="1"/>
</dbReference>
<dbReference type="SMART" id="SM00220">
    <property type="entry name" value="S_TKc"/>
    <property type="match status" value="1"/>
</dbReference>
<dbReference type="Pfam" id="PF13181">
    <property type="entry name" value="TPR_8"/>
    <property type="match status" value="1"/>
</dbReference>
<dbReference type="InterPro" id="IPR011009">
    <property type="entry name" value="Kinase-like_dom_sf"/>
</dbReference>
<comment type="subcellular location">
    <subcellularLocation>
        <location evidence="1">Preautophagosomal structure membrane</location>
        <topology evidence="1">Peripheral membrane protein</topology>
    </subcellularLocation>
</comment>
<dbReference type="GO" id="GO:0004674">
    <property type="term" value="F:protein serine/threonine kinase activity"/>
    <property type="evidence" value="ECO:0007669"/>
    <property type="project" value="UniProtKB-KW"/>
</dbReference>
<evidence type="ECO:0000256" key="6">
    <source>
        <dbReference type="ARBA" id="ARBA00022679"/>
    </source>
</evidence>
<dbReference type="SUPFAM" id="SSF56112">
    <property type="entry name" value="Protein kinase-like (PK-like)"/>
    <property type="match status" value="1"/>
</dbReference>
<proteinExistence type="predicted"/>
<evidence type="ECO:0000259" key="15">
    <source>
        <dbReference type="PROSITE" id="PS50011"/>
    </source>
</evidence>
<keyword evidence="7" id="KW-0547">Nucleotide-binding</keyword>
<sequence length="1031" mass="116590">MEGKMTSRLPDLVLDTRITVECHPEAHYHFTSGGISKPGRYARPCEVKHVWTKESLLGSGSFGDVYLHRCPTVGGAFELQAVKEIEKTRILSNKIDYYKEIEAIARFSQQKFRGLFVEFLGWYENEKSVFLAMEYIEHGDLGSYLAQPLPEDEVRKITFQVVEGLLCLHNNDFVHRDVKPKNIFVIQPGPEWRVKLGDFGISKRVNENTSISTYVGTRLFMAPEIQGHVPPGEEENTVAYNFTASIDMWSVGVTTVFMLFHDYPFKLEEPHKLSQYIRGGDFPFPDSPLVFTPDCYRFIEAVMARHPRKRLSAKEALNTGWLSQLYLSSPQTEVVAPVEYFPKSNSAPSDGENLLATPSSDTNDGLQNDHTTKPPTILLNMNPKSSPPLTSLLSHSEGRSSDLSASEDETKKSARSTSPEKQDSRSKSISASADRSGVPNPTEDQIRAQIQSMQLNNNPYHPQISEQGVSTLNKPFIQESISTSESSSKNPSELGTIMISESSSDSIANIDQEDHVQAYDPKFDELHDQGVRLYQMQRYGEAQEILNRVFQERGRHLGWNNPSTLLTCSVLGTIQFLTGNYDAALSLQKSAAEKREEILGRYHPDTLVSYYELGSCHYALSNYRDAEGIYKKIINGMTTQFGPSSSNAILTLQAFGRTLFMRGKYREAQPIFRLLSEAEKENASMTDVFLMESLLWSSFNFFELGMDEDAVSGLIRVFPFRLKNFDYKYNFDSKETIDAGYTLGTALHNLKRYQEAKDTFETIIKEKLGDTHRAHFLLGKNLEQLGKDYQATRAYRKAVTGQTRDLGAAHKHTLESVYRLSRMYYKAKTYTSAEISFQQFVKHAVEKWGPEDPKVLDAIGTCGMAQYRLQKYELAEKNLSRALQGWKTIYGPTHETVLNALYWHCLAQNRLGMYTAAETTCREAINRETQTYGYAGSSTLNNLMEIIRSLHRKGKLERAKALTEILINTKKNPKTWTEEFQKDAKEVIRLVTVESASTSRPPGSAGSGIPVENQAEGKKKVERKMRLIRST</sequence>
<keyword evidence="17" id="KW-1185">Reference proteome</keyword>
<dbReference type="Pfam" id="PF00069">
    <property type="entry name" value="Pkinase"/>
    <property type="match status" value="1"/>
</dbReference>
<feature type="compositionally biased region" description="Polar residues" evidence="14">
    <location>
        <begin position="356"/>
        <end position="369"/>
    </location>
</feature>
<feature type="region of interest" description="Disordered" evidence="14">
    <location>
        <begin position="343"/>
        <end position="442"/>
    </location>
</feature>
<keyword evidence="6" id="KW-0808">Transferase</keyword>
<dbReference type="PROSITE" id="PS50011">
    <property type="entry name" value="PROTEIN_KINASE_DOM"/>
    <property type="match status" value="1"/>
</dbReference>
<dbReference type="GO" id="GO:0005776">
    <property type="term" value="C:autophagosome"/>
    <property type="evidence" value="ECO:0007669"/>
    <property type="project" value="TreeGrafter"/>
</dbReference>
<evidence type="ECO:0000256" key="5">
    <source>
        <dbReference type="ARBA" id="ARBA00022527"/>
    </source>
</evidence>
<reference evidence="17" key="1">
    <citation type="journal article" date="2017" name="Nat. Microbiol.">
        <title>Global analysis of biosynthetic gene clusters reveals vast potential of secondary metabolite production in Penicillium species.</title>
        <authorList>
            <person name="Nielsen J.C."/>
            <person name="Grijseels S."/>
            <person name="Prigent S."/>
            <person name="Ji B."/>
            <person name="Dainat J."/>
            <person name="Nielsen K.F."/>
            <person name="Frisvad J.C."/>
            <person name="Workman M."/>
            <person name="Nielsen J."/>
        </authorList>
    </citation>
    <scope>NUCLEOTIDE SEQUENCE [LARGE SCALE GENOMIC DNA]</scope>
    <source>
        <strain evidence="17">IBT 24891</strain>
    </source>
</reference>
<evidence type="ECO:0000313" key="16">
    <source>
        <dbReference type="EMBL" id="OQE25401.1"/>
    </source>
</evidence>
<dbReference type="STRING" id="303698.A0A1V6TGL2"/>
<evidence type="ECO:0000256" key="4">
    <source>
        <dbReference type="ARBA" id="ARBA00019599"/>
    </source>
</evidence>
<keyword evidence="10" id="KW-0072">Autophagy</keyword>